<evidence type="ECO:0000313" key="2">
    <source>
        <dbReference type="Proteomes" id="UP000183200"/>
    </source>
</evidence>
<keyword evidence="2" id="KW-1185">Reference proteome</keyword>
<proteinExistence type="predicted"/>
<dbReference type="Proteomes" id="UP000183200">
    <property type="component" value="Unassembled WGS sequence"/>
</dbReference>
<accession>A0A1H0IY85</accession>
<protein>
    <submittedName>
        <fullName evidence="1">Uncharacterized protein</fullName>
    </submittedName>
</protein>
<organism evidence="1 2">
    <name type="scientific">Pedobacter steynii</name>
    <dbReference type="NCBI Taxonomy" id="430522"/>
    <lineage>
        <taxon>Bacteria</taxon>
        <taxon>Pseudomonadati</taxon>
        <taxon>Bacteroidota</taxon>
        <taxon>Sphingobacteriia</taxon>
        <taxon>Sphingobacteriales</taxon>
        <taxon>Sphingobacteriaceae</taxon>
        <taxon>Pedobacter</taxon>
    </lineage>
</organism>
<dbReference type="EMBL" id="FNGY01000014">
    <property type="protein sequence ID" value="SDO36448.1"/>
    <property type="molecule type" value="Genomic_DNA"/>
</dbReference>
<sequence length="64" mass="7458">MTNYTKEELEEAHRAIISTIGKCEKAMLKLKENSAQHTLLSRRIKAFRISVELIERAKAHYLPF</sequence>
<name>A0A1H0IY85_9SPHI</name>
<gene>
    <name evidence="1" type="ORF">SAMN05421820_11423</name>
</gene>
<dbReference type="OrthoDB" id="773244at2"/>
<dbReference type="AlphaFoldDB" id="A0A1H0IY85"/>
<reference evidence="2" key="1">
    <citation type="submission" date="2016-10" db="EMBL/GenBank/DDBJ databases">
        <authorList>
            <person name="Varghese N."/>
            <person name="Submissions S."/>
        </authorList>
    </citation>
    <scope>NUCLEOTIDE SEQUENCE [LARGE SCALE GENOMIC DNA]</scope>
    <source>
        <strain evidence="2">DSM 19110</strain>
    </source>
</reference>
<evidence type="ECO:0000313" key="1">
    <source>
        <dbReference type="EMBL" id="SDO36448.1"/>
    </source>
</evidence>